<feature type="transmembrane region" description="Helical" evidence="1">
    <location>
        <begin position="7"/>
        <end position="26"/>
    </location>
</feature>
<dbReference type="Pfam" id="PF10825">
    <property type="entry name" value="DUF2752"/>
    <property type="match status" value="1"/>
</dbReference>
<sequence length="135" mass="15388">MTRNRLYLLLALGILAGYGWVLWFSYHKILNHSFTPCIFKNATGIACPSCGSTRSVLLLSQGKFTDAVLLNPIGVLMAAIMLIAPFWLLYDVITKKDTLYKSYKKFENIVRIKWVAITLIILILINWAWNIHKGL</sequence>
<accession>A0A444HD11</accession>
<organism evidence="2 3">
    <name type="scientific">Flavobacterium cerinum</name>
    <dbReference type="NCBI Taxonomy" id="2502784"/>
    <lineage>
        <taxon>Bacteria</taxon>
        <taxon>Pseudomonadati</taxon>
        <taxon>Bacteroidota</taxon>
        <taxon>Flavobacteriia</taxon>
        <taxon>Flavobacteriales</taxon>
        <taxon>Flavobacteriaceae</taxon>
        <taxon>Flavobacterium</taxon>
    </lineage>
</organism>
<protein>
    <submittedName>
        <fullName evidence="2">DUF2752 domain-containing protein</fullName>
    </submittedName>
</protein>
<gene>
    <name evidence="2" type="ORF">EPI11_06465</name>
</gene>
<keyword evidence="3" id="KW-1185">Reference proteome</keyword>
<keyword evidence="1" id="KW-0472">Membrane</keyword>
<dbReference type="OrthoDB" id="9815897at2"/>
<name>A0A444HD11_9FLAO</name>
<dbReference type="RefSeq" id="WP_128389126.1">
    <property type="nucleotide sequence ID" value="NZ_SBII01000003.1"/>
</dbReference>
<evidence type="ECO:0000313" key="3">
    <source>
        <dbReference type="Proteomes" id="UP000287527"/>
    </source>
</evidence>
<reference evidence="2 3" key="1">
    <citation type="submission" date="2019-01" db="EMBL/GenBank/DDBJ databases">
        <title>Flavobacterium sp. nov.,isolated from freshwater.</title>
        <authorList>
            <person name="Zhang R."/>
            <person name="Du Z.-J."/>
        </authorList>
    </citation>
    <scope>NUCLEOTIDE SEQUENCE [LARGE SCALE GENOMIC DNA]</scope>
    <source>
        <strain evidence="2 3">1E403</strain>
    </source>
</reference>
<evidence type="ECO:0000256" key="1">
    <source>
        <dbReference type="SAM" id="Phobius"/>
    </source>
</evidence>
<proteinExistence type="predicted"/>
<comment type="caution">
    <text evidence="2">The sequence shown here is derived from an EMBL/GenBank/DDBJ whole genome shotgun (WGS) entry which is preliminary data.</text>
</comment>
<keyword evidence="1" id="KW-1133">Transmembrane helix</keyword>
<keyword evidence="1" id="KW-0812">Transmembrane</keyword>
<feature type="transmembrane region" description="Helical" evidence="1">
    <location>
        <begin position="68"/>
        <end position="90"/>
    </location>
</feature>
<dbReference type="EMBL" id="SBII01000003">
    <property type="protein sequence ID" value="RWX01589.1"/>
    <property type="molecule type" value="Genomic_DNA"/>
</dbReference>
<dbReference type="InterPro" id="IPR021215">
    <property type="entry name" value="DUF2752"/>
</dbReference>
<dbReference type="Proteomes" id="UP000287527">
    <property type="component" value="Unassembled WGS sequence"/>
</dbReference>
<evidence type="ECO:0000313" key="2">
    <source>
        <dbReference type="EMBL" id="RWX01589.1"/>
    </source>
</evidence>
<feature type="transmembrane region" description="Helical" evidence="1">
    <location>
        <begin position="111"/>
        <end position="129"/>
    </location>
</feature>
<dbReference type="AlphaFoldDB" id="A0A444HD11"/>